<dbReference type="Proteomes" id="UP000737018">
    <property type="component" value="Unassembled WGS sequence"/>
</dbReference>
<proteinExistence type="predicted"/>
<organism evidence="2 3">
    <name type="scientific">Castanea mollissima</name>
    <name type="common">Chinese chestnut</name>
    <dbReference type="NCBI Taxonomy" id="60419"/>
    <lineage>
        <taxon>Eukaryota</taxon>
        <taxon>Viridiplantae</taxon>
        <taxon>Streptophyta</taxon>
        <taxon>Embryophyta</taxon>
        <taxon>Tracheophyta</taxon>
        <taxon>Spermatophyta</taxon>
        <taxon>Magnoliopsida</taxon>
        <taxon>eudicotyledons</taxon>
        <taxon>Gunneridae</taxon>
        <taxon>Pentapetalae</taxon>
        <taxon>rosids</taxon>
        <taxon>fabids</taxon>
        <taxon>Fagales</taxon>
        <taxon>Fagaceae</taxon>
        <taxon>Castanea</taxon>
    </lineage>
</organism>
<dbReference type="AlphaFoldDB" id="A0A8J4VJA2"/>
<protein>
    <submittedName>
        <fullName evidence="2">Uncharacterized protein</fullName>
    </submittedName>
</protein>
<dbReference type="EMBL" id="JRKL02005265">
    <property type="protein sequence ID" value="KAF3950801.1"/>
    <property type="molecule type" value="Genomic_DNA"/>
</dbReference>
<gene>
    <name evidence="2" type="ORF">CMV_023489</name>
</gene>
<feature type="compositionally biased region" description="Low complexity" evidence="1">
    <location>
        <begin position="49"/>
        <end position="75"/>
    </location>
</feature>
<feature type="region of interest" description="Disordered" evidence="1">
    <location>
        <begin position="1"/>
        <end position="20"/>
    </location>
</feature>
<feature type="region of interest" description="Disordered" evidence="1">
    <location>
        <begin position="87"/>
        <end position="113"/>
    </location>
</feature>
<accession>A0A8J4VJA2</accession>
<feature type="compositionally biased region" description="Polar residues" evidence="1">
    <location>
        <begin position="91"/>
        <end position="113"/>
    </location>
</feature>
<reference evidence="2" key="1">
    <citation type="submission" date="2020-03" db="EMBL/GenBank/DDBJ databases">
        <title>Castanea mollissima Vanexum genome sequencing.</title>
        <authorList>
            <person name="Staton M."/>
        </authorList>
    </citation>
    <scope>NUCLEOTIDE SEQUENCE</scope>
    <source>
        <tissue evidence="2">Leaf</tissue>
    </source>
</reference>
<evidence type="ECO:0000313" key="3">
    <source>
        <dbReference type="Proteomes" id="UP000737018"/>
    </source>
</evidence>
<evidence type="ECO:0000313" key="2">
    <source>
        <dbReference type="EMBL" id="KAF3950801.1"/>
    </source>
</evidence>
<name>A0A8J4VJA2_9ROSI</name>
<comment type="caution">
    <text evidence="2">The sequence shown here is derived from an EMBL/GenBank/DDBJ whole genome shotgun (WGS) entry which is preliminary data.</text>
</comment>
<sequence>MASSPSSTSSTTPSTTTTSITPIVNPSLLLLSNRASMMTVKLDFTNYMSNNRGRGRNGNQRGRGRGFNSFGPNFGFNNGQSSSHPTFGFHNGSSFGNATNPSQFPGLQSNSQVKSGFADFPSLQASLPSSSSTSDVPSPSFDLWLSTLLPSLSFDPLSVVSAVFPSFQPSIAMSNVPFDTTSDVSSLITSSSPISVAPIEPMP</sequence>
<evidence type="ECO:0000256" key="1">
    <source>
        <dbReference type="SAM" id="MobiDB-lite"/>
    </source>
</evidence>
<keyword evidence="3" id="KW-1185">Reference proteome</keyword>
<feature type="region of interest" description="Disordered" evidence="1">
    <location>
        <begin position="48"/>
        <end position="75"/>
    </location>
</feature>